<proteinExistence type="predicted"/>
<dbReference type="EMBL" id="BLLF01004969">
    <property type="protein sequence ID" value="GFH30533.1"/>
    <property type="molecule type" value="Genomic_DNA"/>
</dbReference>
<protein>
    <submittedName>
        <fullName evidence="1">Uncharacterized protein</fullName>
    </submittedName>
</protein>
<dbReference type="Proteomes" id="UP000485058">
    <property type="component" value="Unassembled WGS sequence"/>
</dbReference>
<organism evidence="1 2">
    <name type="scientific">Haematococcus lacustris</name>
    <name type="common">Green alga</name>
    <name type="synonym">Haematococcus pluvialis</name>
    <dbReference type="NCBI Taxonomy" id="44745"/>
    <lineage>
        <taxon>Eukaryota</taxon>
        <taxon>Viridiplantae</taxon>
        <taxon>Chlorophyta</taxon>
        <taxon>core chlorophytes</taxon>
        <taxon>Chlorophyceae</taxon>
        <taxon>CS clade</taxon>
        <taxon>Chlamydomonadales</taxon>
        <taxon>Haematococcaceae</taxon>
        <taxon>Haematococcus</taxon>
    </lineage>
</organism>
<evidence type="ECO:0000313" key="1">
    <source>
        <dbReference type="EMBL" id="GFH30533.1"/>
    </source>
</evidence>
<dbReference type="AlphaFoldDB" id="A0A6A0ADX5"/>
<dbReference type="PANTHER" id="PTHR34127:SF1">
    <property type="entry name" value="OS04G0405600 PROTEIN"/>
    <property type="match status" value="1"/>
</dbReference>
<gene>
    <name evidence="1" type="ORF">HaLaN_29407</name>
</gene>
<sequence>MVQDAIPIPGFLAGLSPSIKALREAPLPVPLLPSSYAFPDAATLLAGAASLIPRGLGLDDAGQISRAALALEQVGTVFGEVGDGTTDFSPTPAESRQIIRQGYRTPTLFIRFADDTIDETFELAGLLQSSAADQGRVKTLVLPGSHITPCGGDIKWESGRVFGPVDALVQLGKWQAQADLRRLSDQVIAYLDDVTRSH</sequence>
<evidence type="ECO:0000313" key="2">
    <source>
        <dbReference type="Proteomes" id="UP000485058"/>
    </source>
</evidence>
<dbReference type="InterPro" id="IPR010765">
    <property type="entry name" value="DUF1350"/>
</dbReference>
<dbReference type="PANTHER" id="PTHR34127">
    <property type="entry name" value="OS04G0405600 PROTEIN"/>
    <property type="match status" value="1"/>
</dbReference>
<reference evidence="1 2" key="1">
    <citation type="submission" date="2020-02" db="EMBL/GenBank/DDBJ databases">
        <title>Draft genome sequence of Haematococcus lacustris strain NIES-144.</title>
        <authorList>
            <person name="Morimoto D."/>
            <person name="Nakagawa S."/>
            <person name="Yoshida T."/>
            <person name="Sawayama S."/>
        </authorList>
    </citation>
    <scope>NUCLEOTIDE SEQUENCE [LARGE SCALE GENOMIC DNA]</scope>
    <source>
        <strain evidence="1 2">NIES-144</strain>
    </source>
</reference>
<comment type="caution">
    <text evidence="1">The sequence shown here is derived from an EMBL/GenBank/DDBJ whole genome shotgun (WGS) entry which is preliminary data.</text>
</comment>
<keyword evidence="2" id="KW-1185">Reference proteome</keyword>
<dbReference type="Pfam" id="PF07082">
    <property type="entry name" value="DUF1350"/>
    <property type="match status" value="1"/>
</dbReference>
<name>A0A6A0ADX5_HAELA</name>
<accession>A0A6A0ADX5</accession>